<feature type="compositionally biased region" description="Basic residues" evidence="1">
    <location>
        <begin position="103"/>
        <end position="131"/>
    </location>
</feature>
<feature type="non-terminal residue" evidence="2">
    <location>
        <position position="285"/>
    </location>
</feature>
<feature type="compositionally biased region" description="Basic and acidic residues" evidence="1">
    <location>
        <begin position="235"/>
        <end position="260"/>
    </location>
</feature>
<feature type="region of interest" description="Disordered" evidence="1">
    <location>
        <begin position="57"/>
        <end position="285"/>
    </location>
</feature>
<feature type="non-terminal residue" evidence="2">
    <location>
        <position position="1"/>
    </location>
</feature>
<proteinExistence type="predicted"/>
<evidence type="ECO:0000256" key="1">
    <source>
        <dbReference type="SAM" id="MobiDB-lite"/>
    </source>
</evidence>
<organism evidence="2">
    <name type="scientific">uncultured Thermomicrobiales bacterium</name>
    <dbReference type="NCBI Taxonomy" id="1645740"/>
    <lineage>
        <taxon>Bacteria</taxon>
        <taxon>Pseudomonadati</taxon>
        <taxon>Thermomicrobiota</taxon>
        <taxon>Thermomicrobia</taxon>
        <taxon>Thermomicrobiales</taxon>
        <taxon>environmental samples</taxon>
    </lineage>
</organism>
<feature type="compositionally biased region" description="Basic residues" evidence="1">
    <location>
        <begin position="141"/>
        <end position="160"/>
    </location>
</feature>
<evidence type="ECO:0000313" key="2">
    <source>
        <dbReference type="EMBL" id="CAA9537472.1"/>
    </source>
</evidence>
<dbReference type="EMBL" id="CADCWE010000093">
    <property type="protein sequence ID" value="CAA9537472.1"/>
    <property type="molecule type" value="Genomic_DNA"/>
</dbReference>
<feature type="region of interest" description="Disordered" evidence="1">
    <location>
        <begin position="1"/>
        <end position="23"/>
    </location>
</feature>
<name>A0A6J4U0F8_9BACT</name>
<feature type="compositionally biased region" description="Basic residues" evidence="1">
    <location>
        <begin position="73"/>
        <end position="83"/>
    </location>
</feature>
<dbReference type="AlphaFoldDB" id="A0A6J4U0F8"/>
<feature type="compositionally biased region" description="Basic residues" evidence="1">
    <location>
        <begin position="261"/>
        <end position="285"/>
    </location>
</feature>
<reference evidence="2" key="1">
    <citation type="submission" date="2020-02" db="EMBL/GenBank/DDBJ databases">
        <authorList>
            <person name="Meier V. D."/>
        </authorList>
    </citation>
    <scope>NUCLEOTIDE SEQUENCE</scope>
    <source>
        <strain evidence="2">AVDCRST_MAG73</strain>
    </source>
</reference>
<gene>
    <name evidence="2" type="ORF">AVDCRST_MAG73-1557</name>
</gene>
<protein>
    <submittedName>
        <fullName evidence="2">Uncharacterized protein</fullName>
    </submittedName>
</protein>
<sequence>DLPRCSRPSRGRRRGDPKGAVDHGQAHVVPAGHLLLGGFIDHQPGRRQGLLRRPVRLASGRHAGRRRPDLHHVAAGRRRRGRAVRPPPRPTRAGHPALLVQPRQRRGRRRDRSPFPRPRRHGRRRRLRRVGRRADGDHPGPGRRRVRRLATGQPHRRQRGQRPGLLCLERARRPRPRPRDPVLPRPVWLGDRPTGGGRQGPLLLDHKRRARQRRDDAAAGVGRPGPAPLAALLHRRLDGRRGREDRRTRGTGSRRADGRRQRPHRGGARPAGRRLRRLSGRGRRV</sequence>
<feature type="compositionally biased region" description="Basic and acidic residues" evidence="1">
    <location>
        <begin position="14"/>
        <end position="23"/>
    </location>
</feature>
<accession>A0A6J4U0F8</accession>